<keyword evidence="1" id="KW-0805">Transcription regulation</keyword>
<evidence type="ECO:0000259" key="4">
    <source>
        <dbReference type="PROSITE" id="PS01124"/>
    </source>
</evidence>
<dbReference type="RefSeq" id="WP_314796617.1">
    <property type="nucleotide sequence ID" value="NZ_CP130319.1"/>
</dbReference>
<dbReference type="SMART" id="SM00342">
    <property type="entry name" value="HTH_ARAC"/>
    <property type="match status" value="1"/>
</dbReference>
<dbReference type="InterPro" id="IPR018062">
    <property type="entry name" value="HTH_AraC-typ_CS"/>
</dbReference>
<keyword evidence="6" id="KW-1185">Reference proteome</keyword>
<dbReference type="Proteomes" id="UP001304650">
    <property type="component" value="Chromosome"/>
</dbReference>
<dbReference type="Gene3D" id="1.10.10.60">
    <property type="entry name" value="Homeodomain-like"/>
    <property type="match status" value="2"/>
</dbReference>
<dbReference type="PROSITE" id="PS00041">
    <property type="entry name" value="HTH_ARAC_FAMILY_1"/>
    <property type="match status" value="1"/>
</dbReference>
<dbReference type="Gene3D" id="2.60.120.10">
    <property type="entry name" value="Jelly Rolls"/>
    <property type="match status" value="1"/>
</dbReference>
<evidence type="ECO:0000256" key="1">
    <source>
        <dbReference type="ARBA" id="ARBA00023015"/>
    </source>
</evidence>
<evidence type="ECO:0000313" key="5">
    <source>
        <dbReference type="EMBL" id="WNR42838.1"/>
    </source>
</evidence>
<dbReference type="SUPFAM" id="SSF46689">
    <property type="entry name" value="Homeodomain-like"/>
    <property type="match status" value="2"/>
</dbReference>
<dbReference type="Pfam" id="PF02311">
    <property type="entry name" value="AraC_binding"/>
    <property type="match status" value="1"/>
</dbReference>
<gene>
    <name evidence="5" type="ORF">MJB10_17145</name>
</gene>
<dbReference type="InterPro" id="IPR020449">
    <property type="entry name" value="Tscrpt_reg_AraC-type_HTH"/>
</dbReference>
<dbReference type="InterPro" id="IPR014710">
    <property type="entry name" value="RmlC-like_jellyroll"/>
</dbReference>
<dbReference type="GO" id="GO:0043565">
    <property type="term" value="F:sequence-specific DNA binding"/>
    <property type="evidence" value="ECO:0007669"/>
    <property type="project" value="InterPro"/>
</dbReference>
<dbReference type="PRINTS" id="PR00032">
    <property type="entry name" value="HTHARAC"/>
</dbReference>
<sequence length="296" mass="35223">MKLIDHFDLKKHPFMFSYCHQTTDNLFQMFHAHQGLELLFIEQGNGHVIIEQQVVPLHPPLLFIFQPYQLHRIHVSANEDMPYIRSVFVMEPHTLEKYLIQFPSLRTFFRRLWLERLPAQAVQLEREQAVELKNAFLLTHHEREHIKSEKHDHKQEATVLGALSILRILRTMPNLFSDQLDKRPYREAHLTEQIMVWIEAHFREEFSLQDLADCLHVSPHYLSHLFRQDTGSSITEYMIARRLREACFILDTSDIPIKDIAIQLGLSSIPYFVQLFKKHMGITPHQYRIIKRKSFI</sequence>
<dbReference type="InterPro" id="IPR037923">
    <property type="entry name" value="HTH-like"/>
</dbReference>
<evidence type="ECO:0000313" key="6">
    <source>
        <dbReference type="Proteomes" id="UP001304650"/>
    </source>
</evidence>
<reference evidence="5" key="1">
    <citation type="submission" date="2022-02" db="EMBL/GenBank/DDBJ databases">
        <title>Paenibacillus sp. MBLB1832 Whole Genome Shotgun Sequencing.</title>
        <authorList>
            <person name="Hwang C.Y."/>
            <person name="Cho E.-S."/>
            <person name="Seo M.-J."/>
        </authorList>
    </citation>
    <scope>NUCLEOTIDE SEQUENCE</scope>
    <source>
        <strain evidence="5">MBLB1832</strain>
    </source>
</reference>
<keyword evidence="2" id="KW-0238">DNA-binding</keyword>
<evidence type="ECO:0000256" key="2">
    <source>
        <dbReference type="ARBA" id="ARBA00023125"/>
    </source>
</evidence>
<keyword evidence="3" id="KW-0804">Transcription</keyword>
<dbReference type="SUPFAM" id="SSF51215">
    <property type="entry name" value="Regulatory protein AraC"/>
    <property type="match status" value="1"/>
</dbReference>
<dbReference type="AlphaFoldDB" id="A0AA96LN86"/>
<dbReference type="PANTHER" id="PTHR43280:SF28">
    <property type="entry name" value="HTH-TYPE TRANSCRIPTIONAL ACTIVATOR RHAS"/>
    <property type="match status" value="1"/>
</dbReference>
<organism evidence="5 6">
    <name type="scientific">Paenibacillus roseopurpureus</name>
    <dbReference type="NCBI Taxonomy" id="2918901"/>
    <lineage>
        <taxon>Bacteria</taxon>
        <taxon>Bacillati</taxon>
        <taxon>Bacillota</taxon>
        <taxon>Bacilli</taxon>
        <taxon>Bacillales</taxon>
        <taxon>Paenibacillaceae</taxon>
        <taxon>Paenibacillus</taxon>
    </lineage>
</organism>
<dbReference type="PROSITE" id="PS01124">
    <property type="entry name" value="HTH_ARAC_FAMILY_2"/>
    <property type="match status" value="1"/>
</dbReference>
<dbReference type="PANTHER" id="PTHR43280">
    <property type="entry name" value="ARAC-FAMILY TRANSCRIPTIONAL REGULATOR"/>
    <property type="match status" value="1"/>
</dbReference>
<dbReference type="KEGG" id="proo:MJB10_17145"/>
<dbReference type="InterPro" id="IPR009057">
    <property type="entry name" value="Homeodomain-like_sf"/>
</dbReference>
<protein>
    <submittedName>
        <fullName evidence="5">AraC family transcriptional regulator</fullName>
    </submittedName>
</protein>
<proteinExistence type="predicted"/>
<evidence type="ECO:0000256" key="3">
    <source>
        <dbReference type="ARBA" id="ARBA00023163"/>
    </source>
</evidence>
<accession>A0AA96LN86</accession>
<feature type="domain" description="HTH araC/xylS-type" evidence="4">
    <location>
        <begin position="192"/>
        <end position="290"/>
    </location>
</feature>
<dbReference type="Pfam" id="PF12833">
    <property type="entry name" value="HTH_18"/>
    <property type="match status" value="1"/>
</dbReference>
<dbReference type="InterPro" id="IPR018060">
    <property type="entry name" value="HTH_AraC"/>
</dbReference>
<dbReference type="GO" id="GO:0003700">
    <property type="term" value="F:DNA-binding transcription factor activity"/>
    <property type="evidence" value="ECO:0007669"/>
    <property type="project" value="InterPro"/>
</dbReference>
<dbReference type="InterPro" id="IPR003313">
    <property type="entry name" value="AraC-bd"/>
</dbReference>
<name>A0AA96LN86_9BACL</name>
<dbReference type="EMBL" id="CP130319">
    <property type="protein sequence ID" value="WNR42838.1"/>
    <property type="molecule type" value="Genomic_DNA"/>
</dbReference>